<gene>
    <name evidence="1" type="ORF">SAMN04488053_102330</name>
</gene>
<dbReference type="RefSeq" id="WP_090841686.1">
    <property type="nucleotide sequence ID" value="NZ_FNIL01000002.1"/>
</dbReference>
<organism evidence="1 2">
    <name type="scientific">Alkalicoccus daliensis</name>
    <dbReference type="NCBI Taxonomy" id="745820"/>
    <lineage>
        <taxon>Bacteria</taxon>
        <taxon>Bacillati</taxon>
        <taxon>Bacillota</taxon>
        <taxon>Bacilli</taxon>
        <taxon>Bacillales</taxon>
        <taxon>Bacillaceae</taxon>
        <taxon>Alkalicoccus</taxon>
    </lineage>
</organism>
<evidence type="ECO:0000313" key="2">
    <source>
        <dbReference type="Proteomes" id="UP000198778"/>
    </source>
</evidence>
<name>A0A1H0D3K2_9BACI</name>
<accession>A0A1H0D3K2</accession>
<proteinExistence type="predicted"/>
<dbReference type="STRING" id="745820.SAMN04488053_102330"/>
<dbReference type="AlphaFoldDB" id="A0A1H0D3K2"/>
<dbReference type="Proteomes" id="UP000198778">
    <property type="component" value="Unassembled WGS sequence"/>
</dbReference>
<evidence type="ECO:0000313" key="1">
    <source>
        <dbReference type="EMBL" id="SDN64669.1"/>
    </source>
</evidence>
<protein>
    <submittedName>
        <fullName evidence="1">Uncharacterized protein</fullName>
    </submittedName>
</protein>
<sequence length="197" mass="23116">MFNFQNDALELNALETLKSYDFEKYAHAKNSDRPDIQDNVNDIGVEVVTAEFHENIIFGNLIGKPFLNFLKMTQCTSYPAGHNKKHLNRQNKTQINFIFDDLLEDNPYVNSNNKAIPLTSIEQLCNFKDKELIYLTAYSHYQYKLDSKGIVQWVIPPAQWTGNIPNMMLEMYEEKAKKIYYVQTIQRNEFIHLFIYG</sequence>
<reference evidence="2" key="1">
    <citation type="submission" date="2016-10" db="EMBL/GenBank/DDBJ databases">
        <authorList>
            <person name="Varghese N."/>
            <person name="Submissions S."/>
        </authorList>
    </citation>
    <scope>NUCLEOTIDE SEQUENCE [LARGE SCALE GENOMIC DNA]</scope>
    <source>
        <strain evidence="2">CGMCC 1.10369</strain>
    </source>
</reference>
<dbReference type="EMBL" id="FNIL01000002">
    <property type="protein sequence ID" value="SDN64669.1"/>
    <property type="molecule type" value="Genomic_DNA"/>
</dbReference>
<keyword evidence="2" id="KW-1185">Reference proteome</keyword>